<accession>T1A7A3</accession>
<dbReference type="Gene3D" id="1.10.10.10">
    <property type="entry name" value="Winged helix-like DNA-binding domain superfamily/Winged helix DNA-binding domain"/>
    <property type="match status" value="1"/>
</dbReference>
<dbReference type="EMBL" id="AUZY01006888">
    <property type="protein sequence ID" value="EQD52862.1"/>
    <property type="molecule type" value="Genomic_DNA"/>
</dbReference>
<sequence>MALRETAWRETAAEILSALQEERGTGERAATYLLSPYGSRMSRVLIAGTLSPPESIGRDPAQPFWRSRLADPTGTVAVTAGGFQPRAMAQLRAIATPQPALVAGKVHLYRGNDGTGYISIRAEALRPMDAGQLQVALVDELSQSLDRLELVERLLKEPMTPDASLRAEGIGATGLRAARETIRRYPSIDRSAFRATLKLLLPAIEGRAPALSAVPGIPATVRVTRVGAPAPRRREAPSASERANESTFLDAMDELADGSMDGYADYRELRQRLAERGLSEEAAETILARLQDDGVVEEPIMGRLRRASALTDG</sequence>
<protein>
    <submittedName>
        <fullName evidence="1">Uncharacterized protein</fullName>
    </submittedName>
</protein>
<dbReference type="InterPro" id="IPR036388">
    <property type="entry name" value="WH-like_DNA-bd_sf"/>
</dbReference>
<evidence type="ECO:0000313" key="1">
    <source>
        <dbReference type="EMBL" id="EQD52862.1"/>
    </source>
</evidence>
<organism evidence="1">
    <name type="scientific">mine drainage metagenome</name>
    <dbReference type="NCBI Taxonomy" id="410659"/>
    <lineage>
        <taxon>unclassified sequences</taxon>
        <taxon>metagenomes</taxon>
        <taxon>ecological metagenomes</taxon>
    </lineage>
</organism>
<gene>
    <name evidence="1" type="ORF">B1B_10515</name>
</gene>
<reference evidence="1" key="1">
    <citation type="submission" date="2013-08" db="EMBL/GenBank/DDBJ databases">
        <authorList>
            <person name="Mendez C."/>
            <person name="Richter M."/>
            <person name="Ferrer M."/>
            <person name="Sanchez J."/>
        </authorList>
    </citation>
    <scope>NUCLEOTIDE SEQUENCE</scope>
</reference>
<comment type="caution">
    <text evidence="1">The sequence shown here is derived from an EMBL/GenBank/DDBJ whole genome shotgun (WGS) entry which is preliminary data.</text>
</comment>
<name>T1A7A3_9ZZZZ</name>
<reference evidence="1" key="2">
    <citation type="journal article" date="2014" name="ISME J.">
        <title>Microbial stratification in low pH oxic and suboxic macroscopic growths along an acid mine drainage.</title>
        <authorList>
            <person name="Mendez-Garcia C."/>
            <person name="Mesa V."/>
            <person name="Sprenger R.R."/>
            <person name="Richter M."/>
            <person name="Diez M.S."/>
            <person name="Solano J."/>
            <person name="Bargiela R."/>
            <person name="Golyshina O.V."/>
            <person name="Manteca A."/>
            <person name="Ramos J.L."/>
            <person name="Gallego J.R."/>
            <person name="Llorente I."/>
            <person name="Martins Dos Santos V.A."/>
            <person name="Jensen O.N."/>
            <person name="Pelaez A.I."/>
            <person name="Sanchez J."/>
            <person name="Ferrer M."/>
        </authorList>
    </citation>
    <scope>NUCLEOTIDE SEQUENCE</scope>
</reference>
<dbReference type="AlphaFoldDB" id="T1A7A3"/>
<proteinExistence type="predicted"/>